<comment type="caution">
    <text evidence="3">The sequence shown here is derived from an EMBL/GenBank/DDBJ whole genome shotgun (WGS) entry which is preliminary data.</text>
</comment>
<feature type="chain" id="PRO_5039180919" description="Lipoprotein" evidence="2">
    <location>
        <begin position="23"/>
        <end position="182"/>
    </location>
</feature>
<feature type="signal peptide" evidence="2">
    <location>
        <begin position="1"/>
        <end position="22"/>
    </location>
</feature>
<evidence type="ECO:0000313" key="3">
    <source>
        <dbReference type="EMBL" id="NVK78505.1"/>
    </source>
</evidence>
<dbReference type="PROSITE" id="PS51257">
    <property type="entry name" value="PROKAR_LIPOPROTEIN"/>
    <property type="match status" value="1"/>
</dbReference>
<evidence type="ECO:0000256" key="2">
    <source>
        <dbReference type="SAM" id="SignalP"/>
    </source>
</evidence>
<gene>
    <name evidence="3" type="ORF">HG542_12595</name>
</gene>
<accession>A0A7Y7B424</accession>
<organism evidence="3 4">
    <name type="scientific">Streptomyces morookaense</name>
    <name type="common">Streptoverticillium morookaense</name>
    <dbReference type="NCBI Taxonomy" id="1970"/>
    <lineage>
        <taxon>Bacteria</taxon>
        <taxon>Bacillati</taxon>
        <taxon>Actinomycetota</taxon>
        <taxon>Actinomycetes</taxon>
        <taxon>Kitasatosporales</taxon>
        <taxon>Streptomycetaceae</taxon>
        <taxon>Streptomyces</taxon>
    </lineage>
</organism>
<reference evidence="3 4" key="1">
    <citation type="submission" date="2020-04" db="EMBL/GenBank/DDBJ databases">
        <title>Draft Genome Sequence of Streptomyces morookaense DSM 40503, an 8-azaguanine-producing strain.</title>
        <authorList>
            <person name="Qi J."/>
            <person name="Gao J.-M."/>
        </authorList>
    </citation>
    <scope>NUCLEOTIDE SEQUENCE [LARGE SCALE GENOMIC DNA]</scope>
    <source>
        <strain evidence="3 4">DSM 40503</strain>
    </source>
</reference>
<dbReference type="RefSeq" id="WP_171080686.1">
    <property type="nucleotide sequence ID" value="NZ_BNBU01000005.1"/>
</dbReference>
<protein>
    <recommendedName>
        <fullName evidence="5">Lipoprotein</fullName>
    </recommendedName>
</protein>
<evidence type="ECO:0000256" key="1">
    <source>
        <dbReference type="SAM" id="MobiDB-lite"/>
    </source>
</evidence>
<evidence type="ECO:0008006" key="5">
    <source>
        <dbReference type="Google" id="ProtNLM"/>
    </source>
</evidence>
<evidence type="ECO:0000313" key="4">
    <source>
        <dbReference type="Proteomes" id="UP000587462"/>
    </source>
</evidence>
<dbReference type="EMBL" id="JABBXF010000025">
    <property type="protein sequence ID" value="NVK78505.1"/>
    <property type="molecule type" value="Genomic_DNA"/>
</dbReference>
<dbReference type="AlphaFoldDB" id="A0A7Y7B424"/>
<sequence>MRSTRRLMSTLVLVAALGGGLAACGPGGDKADGSTGGSASPAKPADGGGKGDKGDNADCGGKPPVLPTGHTMIEIKLERDAATGFEAQKAQPTCTPNDWIYHGEGDSQHYKLASGAKIQLAENDAPKHLKPVSKDDFDKHVDGCLRDDHNAVKAPFGCYGNVYEITQNAKGDIQTIEEIWHP</sequence>
<dbReference type="Proteomes" id="UP000587462">
    <property type="component" value="Unassembled WGS sequence"/>
</dbReference>
<keyword evidence="4" id="KW-1185">Reference proteome</keyword>
<name>A0A7Y7B424_STRMO</name>
<proteinExistence type="predicted"/>
<keyword evidence="2" id="KW-0732">Signal</keyword>
<feature type="region of interest" description="Disordered" evidence="1">
    <location>
        <begin position="28"/>
        <end position="68"/>
    </location>
</feature>